<organism evidence="8 9">
    <name type="scientific">Oryzomonas sagensis</name>
    <dbReference type="NCBI Taxonomy" id="2603857"/>
    <lineage>
        <taxon>Bacteria</taxon>
        <taxon>Pseudomonadati</taxon>
        <taxon>Thermodesulfobacteriota</taxon>
        <taxon>Desulfuromonadia</taxon>
        <taxon>Geobacterales</taxon>
        <taxon>Geobacteraceae</taxon>
        <taxon>Oryzomonas</taxon>
    </lineage>
</organism>
<dbReference type="SUPFAM" id="SSF56784">
    <property type="entry name" value="HAD-like"/>
    <property type="match status" value="1"/>
</dbReference>
<sequence length="191" mass="20615">MVLGAGAQKRAVFVDRDGTINVEKDYLYRIEDFEFIPGAPEAIRRLNEAGFLVVVVTNQSGVARGYYTEEDVEILHRHIAAELGKAGARVDAWYYCPHHPAGRGSYALPCRCRKPLPGMLMEAACRHNIDLAASVMIGDKLADMKAGIAAGCRTILVRSGYGASEEARVLSGTSVYDDLLAAVLSLVPTCG</sequence>
<dbReference type="NCBIfam" id="TIGR00213">
    <property type="entry name" value="GmhB_yaeD"/>
    <property type="match status" value="1"/>
</dbReference>
<dbReference type="PANTHER" id="PTHR42891">
    <property type="entry name" value="D-GLYCERO-BETA-D-MANNO-HEPTOSE-1,7-BISPHOSPHATE 7-PHOSPHATASE"/>
    <property type="match status" value="1"/>
</dbReference>
<reference evidence="8 9" key="1">
    <citation type="journal article" date="2020" name="Microorganisms">
        <title>Description of Three Novel Members in the Family Geobacteraceae, Oryzomonas japonicum gen. nov., sp. nov., Oryzomonas sagensis sp. nov., and Oryzomonas ruber sp. nov.</title>
        <authorList>
            <person name="Xu Z."/>
            <person name="Masuda Y."/>
            <person name="Hayakawa C."/>
            <person name="Ushijima N."/>
            <person name="Kawano K."/>
            <person name="Shiratori Y."/>
            <person name="Senoo K."/>
            <person name="Itoh H."/>
        </authorList>
    </citation>
    <scope>NUCLEOTIDE SEQUENCE [LARGE SCALE GENOMIC DNA]</scope>
    <source>
        <strain evidence="8 9">Red100</strain>
    </source>
</reference>
<keyword evidence="3" id="KW-0479">Metal-binding</keyword>
<dbReference type="NCBIfam" id="NF006506">
    <property type="entry name" value="PRK08942.1"/>
    <property type="match status" value="1"/>
</dbReference>
<dbReference type="InterPro" id="IPR006549">
    <property type="entry name" value="HAD-SF_hydro_IIIA"/>
</dbReference>
<dbReference type="InterPro" id="IPR023214">
    <property type="entry name" value="HAD_sf"/>
</dbReference>
<evidence type="ECO:0000256" key="1">
    <source>
        <dbReference type="ARBA" id="ARBA00004496"/>
    </source>
</evidence>
<dbReference type="EMBL" id="VZRA01000003">
    <property type="protein sequence ID" value="KAB0669508.1"/>
    <property type="molecule type" value="Genomic_DNA"/>
</dbReference>
<evidence type="ECO:0000256" key="6">
    <source>
        <dbReference type="ARBA" id="ARBA00031828"/>
    </source>
</evidence>
<evidence type="ECO:0000256" key="5">
    <source>
        <dbReference type="ARBA" id="ARBA00023277"/>
    </source>
</evidence>
<proteinExistence type="inferred from homology"/>
<name>A0ABQ6TM99_9BACT</name>
<dbReference type="PANTHER" id="PTHR42891:SF1">
    <property type="entry name" value="D-GLYCERO-BETA-D-MANNO-HEPTOSE-1,7-BISPHOSPHATE 7-PHOSPHATASE"/>
    <property type="match status" value="1"/>
</dbReference>
<comment type="subcellular location">
    <subcellularLocation>
        <location evidence="1 7">Cytoplasm</location>
    </subcellularLocation>
</comment>
<evidence type="ECO:0000256" key="7">
    <source>
        <dbReference type="PIRNR" id="PIRNR004682"/>
    </source>
</evidence>
<dbReference type="InterPro" id="IPR006543">
    <property type="entry name" value="Histidinol-phos"/>
</dbReference>
<dbReference type="Pfam" id="PF13242">
    <property type="entry name" value="Hydrolase_like"/>
    <property type="match status" value="1"/>
</dbReference>
<dbReference type="GO" id="GO:0034200">
    <property type="term" value="F:D-glycero-beta-D-manno-heptose 1,7-bisphosphate 7-phosphatase activity"/>
    <property type="evidence" value="ECO:0007669"/>
    <property type="project" value="UniProtKB-EC"/>
</dbReference>
<accession>A0ABQ6TM99</accession>
<keyword evidence="4 7" id="KW-0378">Hydrolase</keyword>
<evidence type="ECO:0000313" key="9">
    <source>
        <dbReference type="Proteomes" id="UP000798046"/>
    </source>
</evidence>
<keyword evidence="9" id="KW-1185">Reference proteome</keyword>
<evidence type="ECO:0000256" key="4">
    <source>
        <dbReference type="ARBA" id="ARBA00022801"/>
    </source>
</evidence>
<evidence type="ECO:0000256" key="2">
    <source>
        <dbReference type="ARBA" id="ARBA00022490"/>
    </source>
</evidence>
<dbReference type="PIRSF" id="PIRSF004682">
    <property type="entry name" value="GmhB"/>
    <property type="match status" value="1"/>
</dbReference>
<dbReference type="Proteomes" id="UP000798046">
    <property type="component" value="Unassembled WGS sequence"/>
</dbReference>
<comment type="caution">
    <text evidence="8">The sequence shown here is derived from an EMBL/GenBank/DDBJ whole genome shotgun (WGS) entry which is preliminary data.</text>
</comment>
<dbReference type="RefSeq" id="WP_151157180.1">
    <property type="nucleotide sequence ID" value="NZ_VZRA01000003.1"/>
</dbReference>
<dbReference type="InterPro" id="IPR036412">
    <property type="entry name" value="HAD-like_sf"/>
</dbReference>
<dbReference type="Gene3D" id="3.40.50.1000">
    <property type="entry name" value="HAD superfamily/HAD-like"/>
    <property type="match status" value="1"/>
</dbReference>
<dbReference type="NCBIfam" id="TIGR01662">
    <property type="entry name" value="HAD-SF-IIIA"/>
    <property type="match status" value="1"/>
</dbReference>
<keyword evidence="2 7" id="KW-0963">Cytoplasm</keyword>
<evidence type="ECO:0000313" key="8">
    <source>
        <dbReference type="EMBL" id="KAB0669508.1"/>
    </source>
</evidence>
<evidence type="ECO:0000256" key="3">
    <source>
        <dbReference type="ARBA" id="ARBA00022723"/>
    </source>
</evidence>
<keyword evidence="5 7" id="KW-0119">Carbohydrate metabolism</keyword>
<protein>
    <recommendedName>
        <fullName evidence="6 7">D,D-heptose 1,7-bisphosphate phosphatase</fullName>
        <ecNumber evidence="7">3.1.3.-</ecNumber>
    </recommendedName>
</protein>
<dbReference type="EC" id="3.1.3.-" evidence="7"/>
<comment type="similarity">
    <text evidence="7">Belongs to the gmhB family.</text>
</comment>
<dbReference type="InterPro" id="IPR004446">
    <property type="entry name" value="Heptose_bisP_phosphatase"/>
</dbReference>
<gene>
    <name evidence="8" type="primary">gmhB</name>
    <name evidence="8" type="ORF">F6V30_11925</name>
</gene>
<dbReference type="NCBIfam" id="TIGR01656">
    <property type="entry name" value="Histidinol-ppas"/>
    <property type="match status" value="1"/>
</dbReference>
<dbReference type="CDD" id="cd07503">
    <property type="entry name" value="HAD_HisB-N"/>
    <property type="match status" value="1"/>
</dbReference>